<proteinExistence type="predicted"/>
<dbReference type="GO" id="GO:0009143">
    <property type="term" value="P:nucleoside triphosphate catabolic process"/>
    <property type="evidence" value="ECO:0007669"/>
    <property type="project" value="InterPro"/>
</dbReference>
<sequence>MRIEKIVVATRNESKKKRFGRLLAGLADQVIGLEEAGVTGKPEETGETAEENAEIKAAFYAAATGLPVLAEDESLWVDFLPADKQPGVHVRRVDRKDEVSDEELLAYWEALVAAVLKNKRTGHWHVAYCLGTPDGRVHTGALDHPIMFFSPSSEVKLPHWPMSSLQGPVMFGKPDSELTEEERKQKDQRADRLIEEKLLELFR</sequence>
<dbReference type="EMBL" id="MEXR01000060">
    <property type="protein sequence ID" value="OGD08294.1"/>
    <property type="molecule type" value="Genomic_DNA"/>
</dbReference>
<evidence type="ECO:0008006" key="4">
    <source>
        <dbReference type="Google" id="ProtNLM"/>
    </source>
</evidence>
<protein>
    <recommendedName>
        <fullName evidence="4">Non-canonical purine NTP pyrophosphatase</fullName>
    </recommendedName>
</protein>
<name>A0A1F4ZSE3_9BACT</name>
<dbReference type="GO" id="GO:0047429">
    <property type="term" value="F:nucleoside triphosphate diphosphatase activity"/>
    <property type="evidence" value="ECO:0007669"/>
    <property type="project" value="InterPro"/>
</dbReference>
<keyword evidence="1" id="KW-0378">Hydrolase</keyword>
<dbReference type="InterPro" id="IPR002637">
    <property type="entry name" value="RdgB/HAM1"/>
</dbReference>
<accession>A0A1F4ZSE3</accession>
<comment type="caution">
    <text evidence="2">The sequence shown here is derived from an EMBL/GenBank/DDBJ whole genome shotgun (WGS) entry which is preliminary data.</text>
</comment>
<organism evidence="2 3">
    <name type="scientific">Candidatus Amesbacteria bacterium RIFOXYB1_FULL_44_23</name>
    <dbReference type="NCBI Taxonomy" id="1797263"/>
    <lineage>
        <taxon>Bacteria</taxon>
        <taxon>Candidatus Amesiibacteriota</taxon>
    </lineage>
</organism>
<evidence type="ECO:0000313" key="2">
    <source>
        <dbReference type="EMBL" id="OGD08294.1"/>
    </source>
</evidence>
<dbReference type="SUPFAM" id="SSF52972">
    <property type="entry name" value="ITPase-like"/>
    <property type="match status" value="1"/>
</dbReference>
<evidence type="ECO:0000313" key="3">
    <source>
        <dbReference type="Proteomes" id="UP000176424"/>
    </source>
</evidence>
<dbReference type="Gene3D" id="3.90.950.10">
    <property type="match status" value="1"/>
</dbReference>
<reference evidence="2 3" key="1">
    <citation type="journal article" date="2016" name="Nat. Commun.">
        <title>Thousands of microbial genomes shed light on interconnected biogeochemical processes in an aquifer system.</title>
        <authorList>
            <person name="Anantharaman K."/>
            <person name="Brown C.T."/>
            <person name="Hug L.A."/>
            <person name="Sharon I."/>
            <person name="Castelle C.J."/>
            <person name="Probst A.J."/>
            <person name="Thomas B.C."/>
            <person name="Singh A."/>
            <person name="Wilkins M.J."/>
            <person name="Karaoz U."/>
            <person name="Brodie E.L."/>
            <person name="Williams K.H."/>
            <person name="Hubbard S.S."/>
            <person name="Banfield J.F."/>
        </authorList>
    </citation>
    <scope>NUCLEOTIDE SEQUENCE [LARGE SCALE GENOMIC DNA]</scope>
</reference>
<dbReference type="Pfam" id="PF01725">
    <property type="entry name" value="Ham1p_like"/>
    <property type="match status" value="1"/>
</dbReference>
<dbReference type="STRING" id="1797263.A2397_03630"/>
<dbReference type="Proteomes" id="UP000176424">
    <property type="component" value="Unassembled WGS sequence"/>
</dbReference>
<gene>
    <name evidence="2" type="ORF">A2397_03630</name>
</gene>
<dbReference type="AlphaFoldDB" id="A0A1F4ZSE3"/>
<dbReference type="InterPro" id="IPR029001">
    <property type="entry name" value="ITPase-like_fam"/>
</dbReference>
<evidence type="ECO:0000256" key="1">
    <source>
        <dbReference type="ARBA" id="ARBA00022801"/>
    </source>
</evidence>